<keyword evidence="3" id="KW-1185">Reference proteome</keyword>
<dbReference type="Proteomes" id="UP000299102">
    <property type="component" value="Unassembled WGS sequence"/>
</dbReference>
<dbReference type="AlphaFoldDB" id="A0A4C1T0Z1"/>
<evidence type="ECO:0000313" key="3">
    <source>
        <dbReference type="Proteomes" id="UP000299102"/>
    </source>
</evidence>
<comment type="caution">
    <text evidence="2">The sequence shown here is derived from an EMBL/GenBank/DDBJ whole genome shotgun (WGS) entry which is preliminary data.</text>
</comment>
<sequence length="104" mass="10719">MKTSARLLLLAAAALCSAAPRAHPLPARWAPGVGDRDAVYVAPRPDLAGLGGTVYGGSSLTDGTGFGYGGGVVFTLFNTSHGNYFSGGFGKGRHYGYIKRVDDV</sequence>
<evidence type="ECO:0000313" key="2">
    <source>
        <dbReference type="EMBL" id="GBP07866.1"/>
    </source>
</evidence>
<evidence type="ECO:0000256" key="1">
    <source>
        <dbReference type="SAM" id="SignalP"/>
    </source>
</evidence>
<organism evidence="2 3">
    <name type="scientific">Eumeta variegata</name>
    <name type="common">Bagworm moth</name>
    <name type="synonym">Eumeta japonica</name>
    <dbReference type="NCBI Taxonomy" id="151549"/>
    <lineage>
        <taxon>Eukaryota</taxon>
        <taxon>Metazoa</taxon>
        <taxon>Ecdysozoa</taxon>
        <taxon>Arthropoda</taxon>
        <taxon>Hexapoda</taxon>
        <taxon>Insecta</taxon>
        <taxon>Pterygota</taxon>
        <taxon>Neoptera</taxon>
        <taxon>Endopterygota</taxon>
        <taxon>Lepidoptera</taxon>
        <taxon>Glossata</taxon>
        <taxon>Ditrysia</taxon>
        <taxon>Tineoidea</taxon>
        <taxon>Psychidae</taxon>
        <taxon>Oiketicinae</taxon>
        <taxon>Eumeta</taxon>
    </lineage>
</organism>
<feature type="chain" id="PRO_5020040645" evidence="1">
    <location>
        <begin position="19"/>
        <end position="104"/>
    </location>
</feature>
<proteinExistence type="predicted"/>
<feature type="signal peptide" evidence="1">
    <location>
        <begin position="1"/>
        <end position="18"/>
    </location>
</feature>
<protein>
    <submittedName>
        <fullName evidence="2">Uncharacterized protein</fullName>
    </submittedName>
</protein>
<keyword evidence="1" id="KW-0732">Signal</keyword>
<dbReference type="EMBL" id="BGZK01000028">
    <property type="protein sequence ID" value="GBP07866.1"/>
    <property type="molecule type" value="Genomic_DNA"/>
</dbReference>
<accession>A0A4C1T0Z1</accession>
<gene>
    <name evidence="2" type="ORF">EVAR_78040_1</name>
</gene>
<reference evidence="2 3" key="1">
    <citation type="journal article" date="2019" name="Commun. Biol.">
        <title>The bagworm genome reveals a unique fibroin gene that provides high tensile strength.</title>
        <authorList>
            <person name="Kono N."/>
            <person name="Nakamura H."/>
            <person name="Ohtoshi R."/>
            <person name="Tomita M."/>
            <person name="Numata K."/>
            <person name="Arakawa K."/>
        </authorList>
    </citation>
    <scope>NUCLEOTIDE SEQUENCE [LARGE SCALE GENOMIC DNA]</scope>
</reference>
<name>A0A4C1T0Z1_EUMVA</name>